<organism evidence="2 3">
    <name type="scientific">Cycloclasticus zancles 78-ME</name>
    <dbReference type="NCBI Taxonomy" id="1198232"/>
    <lineage>
        <taxon>Bacteria</taxon>
        <taxon>Pseudomonadati</taxon>
        <taxon>Pseudomonadota</taxon>
        <taxon>Gammaproteobacteria</taxon>
        <taxon>Thiotrichales</taxon>
        <taxon>Piscirickettsiaceae</taxon>
        <taxon>Cycloclasticus</taxon>
    </lineage>
</organism>
<dbReference type="AlphaFoldDB" id="S5T8T5"/>
<protein>
    <submittedName>
        <fullName evidence="2">Translation factor (SUA5)</fullName>
    </submittedName>
</protein>
<accession>S5T8T5</accession>
<evidence type="ECO:0000313" key="3">
    <source>
        <dbReference type="Proteomes" id="UP000015380"/>
    </source>
</evidence>
<dbReference type="Proteomes" id="UP000015380">
    <property type="component" value="Chromosome"/>
</dbReference>
<dbReference type="KEGG" id="cza:CYCME_1856"/>
<gene>
    <name evidence="2" type="ORF">CYCME_1856</name>
</gene>
<dbReference type="InterPro" id="IPR052532">
    <property type="entry name" value="SUA5_domain"/>
</dbReference>
<evidence type="ECO:0000313" key="2">
    <source>
        <dbReference type="EMBL" id="AGS40171.1"/>
    </source>
</evidence>
<dbReference type="Gene3D" id="3.90.870.10">
    <property type="entry name" value="DHBP synthase"/>
    <property type="match status" value="1"/>
</dbReference>
<evidence type="ECO:0000259" key="1">
    <source>
        <dbReference type="PROSITE" id="PS51163"/>
    </source>
</evidence>
<feature type="domain" description="YrdC-like" evidence="1">
    <location>
        <begin position="14"/>
        <end position="200"/>
    </location>
</feature>
<dbReference type="InterPro" id="IPR017945">
    <property type="entry name" value="DHBP_synth_RibB-like_a/b_dom"/>
</dbReference>
<dbReference type="InterPro" id="IPR006070">
    <property type="entry name" value="Sua5-like_dom"/>
</dbReference>
<proteinExistence type="predicted"/>
<name>S5T8T5_9GAMM</name>
<sequence length="211" mass="24024">MKQYLNIHPDNPQPRLIKQAADIIRRGGVIAYPTDSSYALACHLGDKQALDRIRQIRRIDDKHNFTLVCRDLTEISMYAQVNNDTYRLLKSLTPGAFTFVLKATKEVPRRLQHPKRKTVGIRIPNNLVAQKILEELNEPMLTSTLILPGETEAIADPYEINQQLARVLDLVVDAGVIPYEPTTMIVWDNDFPEVVREGKGIADFIARKDEH</sequence>
<dbReference type="GO" id="GO:0003725">
    <property type="term" value="F:double-stranded RNA binding"/>
    <property type="evidence" value="ECO:0007669"/>
    <property type="project" value="InterPro"/>
</dbReference>
<dbReference type="SUPFAM" id="SSF55821">
    <property type="entry name" value="YrdC/RibB"/>
    <property type="match status" value="1"/>
</dbReference>
<dbReference type="EMBL" id="CP005996">
    <property type="protein sequence ID" value="AGS40171.1"/>
    <property type="molecule type" value="Genomic_DNA"/>
</dbReference>
<reference evidence="2 3" key="1">
    <citation type="submission" date="2013-05" db="EMBL/GenBank/DDBJ databases">
        <title>Between feast and famine: a lifestyle of most important marine PAH-degrading bacterium Cycloclasticus sp. 7ME.</title>
        <authorList>
            <person name="Yakimov M.M."/>
            <person name="Messina E."/>
            <person name="Genovese M."/>
            <person name="Denaro R."/>
            <person name="Crisafi F."/>
            <person name="Russo D."/>
            <person name="Cappello S."/>
            <person name="Santisi S."/>
            <person name="Smedile F."/>
            <person name="Golyshina O.V."/>
            <person name="Tran H."/>
            <person name="Pieper D.H."/>
            <person name="Golyshin P.N."/>
            <person name="Giuliano L."/>
        </authorList>
    </citation>
    <scope>NUCLEOTIDE SEQUENCE [LARGE SCALE GENOMIC DNA]</scope>
    <source>
        <strain evidence="2 3">78-ME</strain>
    </source>
</reference>
<dbReference type="PANTHER" id="PTHR42828">
    <property type="entry name" value="DHBP SYNTHASE RIBB-LIKE ALPHA/BETA DOMAIN-CONTAINING PROTEIN"/>
    <property type="match status" value="1"/>
</dbReference>
<dbReference type="PANTHER" id="PTHR42828:SF3">
    <property type="entry name" value="THREONYLCARBAMOYL-AMP SYNTHASE"/>
    <property type="match status" value="1"/>
</dbReference>
<dbReference type="PATRIC" id="fig|1198232.3.peg.1829"/>
<reference evidence="3" key="2">
    <citation type="journal article" date="2016" name="Environ. Microbiol. Rep.">
        <title>Analysis of defence systems and a conjugative IncP-1 plasmid in the marine polyaromatic hydrocarbons-degrading bacterium Cycloclasticus sp. 78-ME.</title>
        <authorList>
            <person name="Yakimov M.M."/>
            <person name="Crisafi F."/>
            <person name="Messina E."/>
            <person name="Smedile F."/>
            <person name="Lopatina A."/>
            <person name="Denaro R."/>
            <person name="Pieper D.H."/>
            <person name="Golyshin P.N."/>
            <person name="Giuliano L."/>
        </authorList>
    </citation>
    <scope>NUCLEOTIDE SEQUENCE [LARGE SCALE GENOMIC DNA]</scope>
    <source>
        <strain evidence="3">78-ME</strain>
    </source>
</reference>
<dbReference type="NCBIfam" id="TIGR00057">
    <property type="entry name" value="L-threonylcarbamoyladenylate synthase"/>
    <property type="match status" value="1"/>
</dbReference>
<dbReference type="HOGENOM" id="CLU_031397_3_0_6"/>
<dbReference type="eggNOG" id="COG0009">
    <property type="taxonomic scope" value="Bacteria"/>
</dbReference>
<dbReference type="Pfam" id="PF01300">
    <property type="entry name" value="Sua5_yciO_yrdC"/>
    <property type="match status" value="1"/>
</dbReference>
<keyword evidence="3" id="KW-1185">Reference proteome</keyword>
<dbReference type="RefSeq" id="WP_020932814.1">
    <property type="nucleotide sequence ID" value="NC_021917.1"/>
</dbReference>
<dbReference type="PROSITE" id="PS51163">
    <property type="entry name" value="YRDC"/>
    <property type="match status" value="1"/>
</dbReference>